<sequence precursor="true">MRRLLLALAACAVGPAADAGVIVVANFTPAEVTLTVTEPERDKQTITLQPAQVAPIGVGGPAVLVVPATPQHLAYDVEPYNAFVILPDAQTGRRLEGVELPGMPLEQDTKRGAAPKRDPVRVPVTLLVDDADPRAEALWKDLVGKRLAAASAVFEAHCGIRFEVAGFAVWKSEPQASTVPELLADFQQKVKAPPGGIAVGWTSRKVDEKPREPAPFGGSRAAPSGHLLMREWTPRDEAERTETLVHHLALAMGAVPVPDVGSVMRAQLGNGLALHAQYKMRFDPLNALVLNVWADERRSGKIEKADDLSPAGRARLKRVYAALLKAKPGEPAALAYLNEFDRDLAAVPKKAVPPEPAAPPKAELKRDLVARLVVAAVTAKARRAAAPGGPTGDGLTVQYVRAAATAALAADVDGVSADDRVGGFLLGLAVALDDTDTLGTEEAIREQVAGVESDSARAERREVLGNPTVHGRRDLCRRFAAGVALGELLPRQAAEAAAVSRTFQALDGPRPAGIGLSPLAAELAGIEFTRLPREDLARLTQLASLPNTTGLMPDVVGLPDGFSAERFTARYGSATDARFQAALDDLRRRVRPAAKP</sequence>
<dbReference type="Proteomes" id="UP000319576">
    <property type="component" value="Chromosome"/>
</dbReference>
<proteinExistence type="predicted"/>
<dbReference type="RefSeq" id="WP_145239067.1">
    <property type="nucleotide sequence ID" value="NZ_CP036273.1"/>
</dbReference>
<reference evidence="2 3" key="1">
    <citation type="submission" date="2019-02" db="EMBL/GenBank/DDBJ databases">
        <title>Deep-cultivation of Planctomycetes and their phenomic and genomic characterization uncovers novel biology.</title>
        <authorList>
            <person name="Wiegand S."/>
            <person name="Jogler M."/>
            <person name="Boedeker C."/>
            <person name="Pinto D."/>
            <person name="Vollmers J."/>
            <person name="Rivas-Marin E."/>
            <person name="Kohn T."/>
            <person name="Peeters S.H."/>
            <person name="Heuer A."/>
            <person name="Rast P."/>
            <person name="Oberbeckmann S."/>
            <person name="Bunk B."/>
            <person name="Jeske O."/>
            <person name="Meyerdierks A."/>
            <person name="Storesund J.E."/>
            <person name="Kallscheuer N."/>
            <person name="Luecker S."/>
            <person name="Lage O.M."/>
            <person name="Pohl T."/>
            <person name="Merkel B.J."/>
            <person name="Hornburger P."/>
            <person name="Mueller R.-W."/>
            <person name="Bruemmer F."/>
            <person name="Labrenz M."/>
            <person name="Spormann A.M."/>
            <person name="Op den Camp H."/>
            <person name="Overmann J."/>
            <person name="Amann R."/>
            <person name="Jetten M.S.M."/>
            <person name="Mascher T."/>
            <person name="Medema M.H."/>
            <person name="Devos D.P."/>
            <person name="Kaster A.-K."/>
            <person name="Ovreas L."/>
            <person name="Rohde M."/>
            <person name="Galperin M.Y."/>
            <person name="Jogler C."/>
        </authorList>
    </citation>
    <scope>NUCLEOTIDE SEQUENCE [LARGE SCALE GENOMIC DNA]</scope>
    <source>
        <strain evidence="2 3">ETA_A1</strain>
    </source>
</reference>
<dbReference type="EMBL" id="CP036273">
    <property type="protein sequence ID" value="QDU20835.1"/>
    <property type="molecule type" value="Genomic_DNA"/>
</dbReference>
<evidence type="ECO:0000313" key="3">
    <source>
        <dbReference type="Proteomes" id="UP000319576"/>
    </source>
</evidence>
<feature type="chain" id="PRO_5022196243" evidence="1">
    <location>
        <begin position="20"/>
        <end position="596"/>
    </location>
</feature>
<dbReference type="KEGG" id="uli:ETAA1_27960"/>
<feature type="signal peptide" evidence="1">
    <location>
        <begin position="1"/>
        <end position="19"/>
    </location>
</feature>
<accession>A0A517XTK6</accession>
<evidence type="ECO:0000313" key="2">
    <source>
        <dbReference type="EMBL" id="QDU20835.1"/>
    </source>
</evidence>
<protein>
    <submittedName>
        <fullName evidence="2">Uncharacterized protein</fullName>
    </submittedName>
</protein>
<dbReference type="AlphaFoldDB" id="A0A517XTK6"/>
<gene>
    <name evidence="2" type="ORF">ETAA1_27960</name>
</gene>
<organism evidence="2 3">
    <name type="scientific">Urbifossiella limnaea</name>
    <dbReference type="NCBI Taxonomy" id="2528023"/>
    <lineage>
        <taxon>Bacteria</taxon>
        <taxon>Pseudomonadati</taxon>
        <taxon>Planctomycetota</taxon>
        <taxon>Planctomycetia</taxon>
        <taxon>Gemmatales</taxon>
        <taxon>Gemmataceae</taxon>
        <taxon>Urbifossiella</taxon>
    </lineage>
</organism>
<evidence type="ECO:0000256" key="1">
    <source>
        <dbReference type="SAM" id="SignalP"/>
    </source>
</evidence>
<keyword evidence="3" id="KW-1185">Reference proteome</keyword>
<name>A0A517XTK6_9BACT</name>
<keyword evidence="1" id="KW-0732">Signal</keyword>
<dbReference type="OrthoDB" id="9997at2"/>